<dbReference type="Proteomes" id="UP001553843">
    <property type="component" value="Unassembled WGS sequence"/>
</dbReference>
<gene>
    <name evidence="2" type="ORF">AB0887_26970</name>
</gene>
<dbReference type="RefSeq" id="WP_359780784.1">
    <property type="nucleotide sequence ID" value="NZ_JBEYRR010000008.1"/>
</dbReference>
<evidence type="ECO:0008006" key="4">
    <source>
        <dbReference type="Google" id="ProtNLM"/>
    </source>
</evidence>
<organism evidence="2 3">
    <name type="scientific">Streptomyces huasconensis</name>
    <dbReference type="NCBI Taxonomy" id="1854574"/>
    <lineage>
        <taxon>Bacteria</taxon>
        <taxon>Bacillati</taxon>
        <taxon>Actinomycetota</taxon>
        <taxon>Actinomycetes</taxon>
        <taxon>Kitasatosporales</taxon>
        <taxon>Streptomycetaceae</taxon>
        <taxon>Streptomyces</taxon>
    </lineage>
</organism>
<evidence type="ECO:0000313" key="2">
    <source>
        <dbReference type="EMBL" id="MEW2365579.1"/>
    </source>
</evidence>
<reference evidence="2 3" key="1">
    <citation type="submission" date="2024-06" db="EMBL/GenBank/DDBJ databases">
        <title>The Natural Products Discovery Center: Release of the First 8490 Sequenced Strains for Exploring Actinobacteria Biosynthetic Diversity.</title>
        <authorList>
            <person name="Kalkreuter E."/>
            <person name="Kautsar S.A."/>
            <person name="Yang D."/>
            <person name="Bader C.D."/>
            <person name="Teijaro C.N."/>
            <person name="Fluegel L."/>
            <person name="Davis C.M."/>
            <person name="Simpson J.R."/>
            <person name="Lauterbach L."/>
            <person name="Steele A.D."/>
            <person name="Gui C."/>
            <person name="Meng S."/>
            <person name="Li G."/>
            <person name="Viehrig K."/>
            <person name="Ye F."/>
            <person name="Su P."/>
            <person name="Kiefer A.F."/>
            <person name="Nichols A."/>
            <person name="Cepeda A.J."/>
            <person name="Yan W."/>
            <person name="Fan B."/>
            <person name="Jiang Y."/>
            <person name="Adhikari A."/>
            <person name="Zheng C.-J."/>
            <person name="Schuster L."/>
            <person name="Cowan T.M."/>
            <person name="Smanski M.J."/>
            <person name="Chevrette M.G."/>
            <person name="De Carvalho L.P.S."/>
            <person name="Shen B."/>
        </authorList>
    </citation>
    <scope>NUCLEOTIDE SEQUENCE [LARGE SCALE GENOMIC DNA]</scope>
    <source>
        <strain evidence="2 3">NPDC047833</strain>
    </source>
</reference>
<evidence type="ECO:0000313" key="3">
    <source>
        <dbReference type="Proteomes" id="UP001553843"/>
    </source>
</evidence>
<evidence type="ECO:0000256" key="1">
    <source>
        <dbReference type="SAM" id="MobiDB-lite"/>
    </source>
</evidence>
<feature type="region of interest" description="Disordered" evidence="1">
    <location>
        <begin position="780"/>
        <end position="800"/>
    </location>
</feature>
<comment type="caution">
    <text evidence="2">The sequence shown here is derived from an EMBL/GenBank/DDBJ whole genome shotgun (WGS) entry which is preliminary data.</text>
</comment>
<accession>A0ABV3M1J9</accession>
<dbReference type="EMBL" id="JBEYRS010000012">
    <property type="protein sequence ID" value="MEW2365579.1"/>
    <property type="molecule type" value="Genomic_DNA"/>
</dbReference>
<name>A0ABV3M1J9_9ACTN</name>
<sequence>MAQVMNFVLTGRDGLSRVLDRAGDSAERMHRRISAAAASSSTAMGRFTMTTASRMASLDRDAQAGRKALDQLGKSALSLAPAALPAAASLAPIAAGAGAVAVATMAMAAAMVPQIAKLNEASEAQKKYEDAVAKSGARSEAAITAQREYAQTVAKLPPETRKAAAAVGVLKDDFEDFSDSLAGDTMAPFTKGVTLVNALLPKTRGLVQGTSGQVDRFLTLIGGAMAAPGLAELNGRFTNFSTTTLSRANDRVVRFLNTLNQSGGGQAGGAMREFMDWARAQGPTVSSVLHNVGTALTNVLRAGSEVGVGMLQAVDVLASIVAAVPPGAIAVLLQLAVALRLARLAGAGMAAASTGMAAFGAQITAMSAGAAGATGRVGRLTGAVGALSRTAKLGLAAVGVGLLVMAISKLGNLGRQAPPDVDKLATSLGKLGASGKASGEAARLFGSDLDGLYGSVRNITDPATIDNIQNAAVKIFSLGMADSTPSKEAKERLDALDESLTSLVQGGKADIAAAALKRLTAEYGRGGKDVSKLTGQLDNYKQALADKKFEEQLAAESMGLFGAQAQAVQAKLDAQKRSTDGLRQSIMALNEVNRAALDGRAGMEAAIDNAAKLNRSHARALKMVRGELDLSSPKARDASAALTELARKTEGSVAAARESGRSWSYAKGQYDRGRAALIRSADAMGLTRAQAVRLAGQILKTPNKTAYLRGNLQDLQVKLAAARAKLRSVPDSRKAQVRAEIGQLLEKIRMAKGAIASVRGKTVGIGVYTTNYIKTVRSGGNVPPMLRRPKGATGGQYTGRSFRTRYASGGQVEGPGTGTSDDVWAPWLSAGEFVIKAKSVAKYGLAFLHALNDGRLGAAGSGGSMAGAGQETARGLAQGMGSGSGLVESAARTMAAAVVTGLKDELQIASPSRRTAALAKDIGKGLIKGLTGSRASIKAASKDLAKDIWSAFSGSKDNRLVAYVNKYTKTLLSLASRRDSIAAAMKRAKEFAESTRVGAKKSASLSGMFEGDEPVTASGINSKLQQRLARMRTFSSYIKTLAKRGLNKTMLREILEMGPEEGYAYASALAGSSSKLLKEINSTQYKVNDEASKLGRSGADALYDSGKNAGKGFLKGLQSQQSAIEKQMLKIAKGMDRAIRRALGIKSPSTVMAQLGRYSTEGLARGLTDRMPVLDQALAAVSGRVAATRPVVGRPAVAASGSAQVVHVQVDISGALDPVAVGKEVQKVLLKLKRAHGVNVNLGVA</sequence>
<keyword evidence="3" id="KW-1185">Reference proteome</keyword>
<proteinExistence type="predicted"/>
<protein>
    <recommendedName>
        <fullName evidence="4">Phage tail protein</fullName>
    </recommendedName>
</protein>